<dbReference type="AlphaFoldDB" id="A0A2V3VGB5"/>
<organism evidence="2 3">
    <name type="scientific">Pseudogracilibacillus auburnensis</name>
    <dbReference type="NCBI Taxonomy" id="1494959"/>
    <lineage>
        <taxon>Bacteria</taxon>
        <taxon>Bacillati</taxon>
        <taxon>Bacillota</taxon>
        <taxon>Bacilli</taxon>
        <taxon>Bacillales</taxon>
        <taxon>Bacillaceae</taxon>
        <taxon>Pseudogracilibacillus</taxon>
    </lineage>
</organism>
<dbReference type="EMBL" id="QJJQ01000025">
    <property type="protein sequence ID" value="PXW80843.1"/>
    <property type="molecule type" value="Genomic_DNA"/>
</dbReference>
<keyword evidence="1" id="KW-0472">Membrane</keyword>
<evidence type="ECO:0000313" key="2">
    <source>
        <dbReference type="EMBL" id="PXW80843.1"/>
    </source>
</evidence>
<accession>A0A2V3VGB5</accession>
<reference evidence="2 3" key="1">
    <citation type="submission" date="2018-05" db="EMBL/GenBank/DDBJ databases">
        <title>Genomic Encyclopedia of Type Strains, Phase IV (KMG-IV): sequencing the most valuable type-strain genomes for metagenomic binning, comparative biology and taxonomic classification.</title>
        <authorList>
            <person name="Goeker M."/>
        </authorList>
    </citation>
    <scope>NUCLEOTIDE SEQUENCE [LARGE SCALE GENOMIC DNA]</scope>
    <source>
        <strain evidence="2 3">DSM 28556</strain>
    </source>
</reference>
<gene>
    <name evidence="2" type="ORF">DFR56_12518</name>
</gene>
<keyword evidence="1" id="KW-1133">Transmembrane helix</keyword>
<protein>
    <recommendedName>
        <fullName evidence="4">YcxB-like protein</fullName>
    </recommendedName>
</protein>
<evidence type="ECO:0000313" key="3">
    <source>
        <dbReference type="Proteomes" id="UP000247978"/>
    </source>
</evidence>
<dbReference type="RefSeq" id="WP_110397527.1">
    <property type="nucleotide sequence ID" value="NZ_JBHUHB010000001.1"/>
</dbReference>
<proteinExistence type="predicted"/>
<name>A0A2V3VGB5_9BACI</name>
<comment type="caution">
    <text evidence="2">The sequence shown here is derived from an EMBL/GenBank/DDBJ whole genome shotgun (WGS) entry which is preliminary data.</text>
</comment>
<feature type="transmembrane region" description="Helical" evidence="1">
    <location>
        <begin position="33"/>
        <end position="50"/>
    </location>
</feature>
<keyword evidence="3" id="KW-1185">Reference proteome</keyword>
<evidence type="ECO:0000256" key="1">
    <source>
        <dbReference type="SAM" id="Phobius"/>
    </source>
</evidence>
<evidence type="ECO:0008006" key="4">
    <source>
        <dbReference type="Google" id="ProtNLM"/>
    </source>
</evidence>
<feature type="transmembrane region" description="Helical" evidence="1">
    <location>
        <begin position="56"/>
        <end position="74"/>
    </location>
</feature>
<keyword evidence="1" id="KW-0812">Transmembrane</keyword>
<sequence length="178" mass="21397">MLFKLEYTTEDQDLKKIANNVFKYSKLENIKKAIWVFGVLIIAFLFYSKLPLIYTLLRWIFIILILFPVYKFMFTKGMERKLSHIKHLHLGDRISIISENGFSNKRVKEDFLFNERQEYNKKHNLKSSYNWNEVLYFSREDDLFILYLPKNNIAYFKGNSQSDKVESFLKDIPLLKKG</sequence>
<dbReference type="Proteomes" id="UP000247978">
    <property type="component" value="Unassembled WGS sequence"/>
</dbReference>